<dbReference type="Proteomes" id="UP000034324">
    <property type="component" value="Unassembled WGS sequence"/>
</dbReference>
<feature type="transmembrane region" description="Helical" evidence="1">
    <location>
        <begin position="12"/>
        <end position="28"/>
    </location>
</feature>
<comment type="caution">
    <text evidence="2">The sequence shown here is derived from an EMBL/GenBank/DDBJ whole genome shotgun (WGS) entry which is preliminary data.</text>
</comment>
<evidence type="ECO:0000313" key="3">
    <source>
        <dbReference type="Proteomes" id="UP000034324"/>
    </source>
</evidence>
<keyword evidence="1" id="KW-0812">Transmembrane</keyword>
<dbReference type="AlphaFoldDB" id="A0A0G0KGN0"/>
<name>A0A0G0KGN0_9BACT</name>
<proteinExistence type="predicted"/>
<keyword evidence="1" id="KW-0472">Membrane</keyword>
<keyword evidence="1" id="KW-1133">Transmembrane helix</keyword>
<reference evidence="2 3" key="1">
    <citation type="journal article" date="2015" name="Nature">
        <title>rRNA introns, odd ribosomes, and small enigmatic genomes across a large radiation of phyla.</title>
        <authorList>
            <person name="Brown C.T."/>
            <person name="Hug L.A."/>
            <person name="Thomas B.C."/>
            <person name="Sharon I."/>
            <person name="Castelle C.J."/>
            <person name="Singh A."/>
            <person name="Wilkins M.J."/>
            <person name="Williams K.H."/>
            <person name="Banfield J.F."/>
        </authorList>
    </citation>
    <scope>NUCLEOTIDE SEQUENCE [LARGE SCALE GENOMIC DNA]</scope>
</reference>
<evidence type="ECO:0000256" key="1">
    <source>
        <dbReference type="SAM" id="Phobius"/>
    </source>
</evidence>
<organism evidence="2 3">
    <name type="scientific">Candidatus Daviesbacteria bacterium GW2011_GWF2_38_6</name>
    <dbReference type="NCBI Taxonomy" id="1618432"/>
    <lineage>
        <taxon>Bacteria</taxon>
        <taxon>Candidatus Daviesiibacteriota</taxon>
    </lineage>
</organism>
<evidence type="ECO:0000313" key="2">
    <source>
        <dbReference type="EMBL" id="KKQ78798.1"/>
    </source>
</evidence>
<feature type="transmembrane region" description="Helical" evidence="1">
    <location>
        <begin position="34"/>
        <end position="52"/>
    </location>
</feature>
<dbReference type="EMBL" id="LBVC01000011">
    <property type="protein sequence ID" value="KKQ78798.1"/>
    <property type="molecule type" value="Genomic_DNA"/>
</dbReference>
<protein>
    <submittedName>
        <fullName evidence="2">Uncharacterized protein</fullName>
    </submittedName>
</protein>
<gene>
    <name evidence="2" type="ORF">US99_C0011G0013</name>
</gene>
<sequence>MSIEIRASHLRVMSAILSNAASGLLLLPLTVKDIMVLTVSLSFAIVSIVMAVKIEDILEEL</sequence>
<accession>A0A0G0KGN0</accession>